<feature type="compositionally biased region" description="Low complexity" evidence="1">
    <location>
        <begin position="198"/>
        <end position="217"/>
    </location>
</feature>
<evidence type="ECO:0000256" key="1">
    <source>
        <dbReference type="SAM" id="MobiDB-lite"/>
    </source>
</evidence>
<proteinExistence type="predicted"/>
<dbReference type="AlphaFoldDB" id="A0A699GEG7"/>
<feature type="compositionally biased region" description="Basic and acidic residues" evidence="1">
    <location>
        <begin position="259"/>
        <end position="271"/>
    </location>
</feature>
<feature type="compositionally biased region" description="Gly residues" evidence="1">
    <location>
        <begin position="776"/>
        <end position="800"/>
    </location>
</feature>
<reference evidence="2" key="1">
    <citation type="journal article" date="2019" name="Sci. Rep.">
        <title>Draft genome of Tanacetum cinerariifolium, the natural source of mosquito coil.</title>
        <authorList>
            <person name="Yamashiro T."/>
            <person name="Shiraishi A."/>
            <person name="Satake H."/>
            <person name="Nakayama K."/>
        </authorList>
    </citation>
    <scope>NUCLEOTIDE SEQUENCE</scope>
</reference>
<dbReference type="EMBL" id="BKCJ010000003">
    <property type="protein sequence ID" value="GEU28283.1"/>
    <property type="molecule type" value="Genomic_DNA"/>
</dbReference>
<feature type="region of interest" description="Disordered" evidence="1">
    <location>
        <begin position="1"/>
        <end position="73"/>
    </location>
</feature>
<accession>A0A699GEG7</accession>
<feature type="compositionally biased region" description="Basic and acidic residues" evidence="1">
    <location>
        <begin position="184"/>
        <end position="196"/>
    </location>
</feature>
<evidence type="ECO:0000313" key="2">
    <source>
        <dbReference type="EMBL" id="GEU28283.1"/>
    </source>
</evidence>
<feature type="region of interest" description="Disordered" evidence="1">
    <location>
        <begin position="775"/>
        <end position="800"/>
    </location>
</feature>
<organism evidence="2">
    <name type="scientific">Tanacetum cinerariifolium</name>
    <name type="common">Dalmatian daisy</name>
    <name type="synonym">Chrysanthemum cinerariifolium</name>
    <dbReference type="NCBI Taxonomy" id="118510"/>
    <lineage>
        <taxon>Eukaryota</taxon>
        <taxon>Viridiplantae</taxon>
        <taxon>Streptophyta</taxon>
        <taxon>Embryophyta</taxon>
        <taxon>Tracheophyta</taxon>
        <taxon>Spermatophyta</taxon>
        <taxon>Magnoliopsida</taxon>
        <taxon>eudicotyledons</taxon>
        <taxon>Gunneridae</taxon>
        <taxon>Pentapetalae</taxon>
        <taxon>asterids</taxon>
        <taxon>campanulids</taxon>
        <taxon>Asterales</taxon>
        <taxon>Asteraceae</taxon>
        <taxon>Asteroideae</taxon>
        <taxon>Anthemideae</taxon>
        <taxon>Anthemidinae</taxon>
        <taxon>Tanacetum</taxon>
    </lineage>
</organism>
<gene>
    <name evidence="2" type="ORF">Tci_000261</name>
</gene>
<sequence>MGRYCSNKETYVRYQTRHRRRRQDRSRPAPARDRGQSRLPVDRFGQPQQHRGRHSRLQVDRGHAGENAGSRSRLAVHAAAIPLRCRARRADRRQARVPGKAAGRHAVGSGGPGSAGRVQGPDPVYQLALALRAGRAACQGVPGCQRANRHARDLERGRASMAPEPGMDLAGGRPGRVRSGHQCAVDRHRDPADRHLPQQRQPGIPGQPRSADCCRPALPERGRPARARRIRLAPDRQAKLGHPGGNRQGPGQTGRRRFAPVDRRRRADAGEGSRIPVAVPRVCRPGQGRQVGRRRGAAAPCGRCLYAGQATSGGSGGLRQLAGARVGGHRRQRGRGRLQRVGIRRRPHVAARGRRVAALAIDGAGAHAVDQLIAGEHVARRPEADEVLALDRLAAHFRHLEAGEIVVMVFQQHVGTVARIGAAFELDVAVLGAGAAGDQVVKHVHLAVAVERQARGSAVVPVAGKGHVHTALVAPGAARVAIAHQCGLVVLAKIIAGDGDVIAAAHHVQRAVVAGFVGGAGQRVWCVAVGNRQVRNINVLRARQRDAVRVRIVRVFRVHVPRRIEGNVADDDVAGPGGIVVAVLAVRDPLLEVGLLVAGGRQRQLAADQQRGAGKAGRASLGIVDAHQRGVGRDVDRAAVLLVRIAGVLAEHGVVLAPAQVDMADHADDLGFVAGLVDGGHQLLAVVHRVHAVGPRRAAAGHRHRALARPRMPAVGRRRLALEGQHAAGGIGLGKAPGGQLGRRQVVGRRVQAVDQHRRGIIAYAVLRGLQRGTGADQGGGVDGGVGEVGGGGKHQPGRE</sequence>
<name>A0A699GEG7_TANCI</name>
<feature type="region of interest" description="Disordered" evidence="1">
    <location>
        <begin position="155"/>
        <end position="273"/>
    </location>
</feature>
<comment type="caution">
    <text evidence="2">The sequence shown here is derived from an EMBL/GenBank/DDBJ whole genome shotgun (WGS) entry which is preliminary data.</text>
</comment>
<protein>
    <submittedName>
        <fullName evidence="2">Uncharacterized protein</fullName>
    </submittedName>
</protein>
<feature type="compositionally biased region" description="Basic and acidic residues" evidence="1">
    <location>
        <begin position="25"/>
        <end position="36"/>
    </location>
</feature>
<feature type="region of interest" description="Disordered" evidence="1">
    <location>
        <begin position="87"/>
        <end position="120"/>
    </location>
</feature>
<feature type="compositionally biased region" description="Basic residues" evidence="1">
    <location>
        <begin position="15"/>
        <end position="24"/>
    </location>
</feature>
<feature type="compositionally biased region" description="Gly residues" evidence="1">
    <location>
        <begin position="242"/>
        <end position="252"/>
    </location>
</feature>